<evidence type="ECO:0000256" key="4">
    <source>
        <dbReference type="SAM" id="SignalP"/>
    </source>
</evidence>
<dbReference type="EMBL" id="BMNR01000002">
    <property type="protein sequence ID" value="GGK15064.1"/>
    <property type="molecule type" value="Genomic_DNA"/>
</dbReference>
<feature type="signal peptide" evidence="4">
    <location>
        <begin position="1"/>
        <end position="22"/>
    </location>
</feature>
<feature type="compositionally biased region" description="Basic and acidic residues" evidence="2">
    <location>
        <begin position="180"/>
        <end position="203"/>
    </location>
</feature>
<keyword evidence="1" id="KW-0175">Coiled coil</keyword>
<name>A0A8J3BF47_9FLAO</name>
<keyword evidence="4" id="KW-0732">Signal</keyword>
<evidence type="ECO:0000256" key="2">
    <source>
        <dbReference type="SAM" id="MobiDB-lite"/>
    </source>
</evidence>
<evidence type="ECO:0000313" key="6">
    <source>
        <dbReference type="Proteomes" id="UP000612329"/>
    </source>
</evidence>
<accession>A0A8J3BF47</accession>
<sequence length="212" mass="24436">MNHMKSLAAILFFSLVTLSAFAQTDQEEESLSLDSGSIDNQFEYVIQKSSSWRDERGQTYKVTKRNWLDELKAHTLDSLKAVHKELLETQKVVSDQSKEITDLKNNLANTQNDLDKTNKEKDSMSLFGLQMSKSGYNGLMWTIIAALLALFLLFVYKFNNSNVVTKEAKRALSEMEEEFEEHRKTALEREQKVRRQLQDEINKQKTTKGSSK</sequence>
<feature type="chain" id="PRO_5035194257" description="tRNA (Guanine-N1)-methyltransferase" evidence="4">
    <location>
        <begin position="23"/>
        <end position="212"/>
    </location>
</feature>
<dbReference type="RefSeq" id="WP_188650012.1">
    <property type="nucleotide sequence ID" value="NZ_BMNR01000002.1"/>
</dbReference>
<keyword evidence="3" id="KW-1133">Transmembrane helix</keyword>
<comment type="caution">
    <text evidence="5">The sequence shown here is derived from an EMBL/GenBank/DDBJ whole genome shotgun (WGS) entry which is preliminary data.</text>
</comment>
<evidence type="ECO:0000256" key="1">
    <source>
        <dbReference type="SAM" id="Coils"/>
    </source>
</evidence>
<protein>
    <recommendedName>
        <fullName evidence="7">tRNA (Guanine-N1)-methyltransferase</fullName>
    </recommendedName>
</protein>
<evidence type="ECO:0000313" key="5">
    <source>
        <dbReference type="EMBL" id="GGK15064.1"/>
    </source>
</evidence>
<evidence type="ECO:0000256" key="3">
    <source>
        <dbReference type="SAM" id="Phobius"/>
    </source>
</evidence>
<dbReference type="Proteomes" id="UP000612329">
    <property type="component" value="Unassembled WGS sequence"/>
</dbReference>
<reference evidence="5" key="1">
    <citation type="journal article" date="2014" name="Int. J. Syst. Evol. Microbiol.">
        <title>Complete genome sequence of Corynebacterium casei LMG S-19264T (=DSM 44701T), isolated from a smear-ripened cheese.</title>
        <authorList>
            <consortium name="US DOE Joint Genome Institute (JGI-PGF)"/>
            <person name="Walter F."/>
            <person name="Albersmeier A."/>
            <person name="Kalinowski J."/>
            <person name="Ruckert C."/>
        </authorList>
    </citation>
    <scope>NUCLEOTIDE SEQUENCE</scope>
    <source>
        <strain evidence="5">JCM 12862</strain>
    </source>
</reference>
<feature type="coiled-coil region" evidence="1">
    <location>
        <begin position="93"/>
        <end position="120"/>
    </location>
</feature>
<gene>
    <name evidence="5" type="ORF">GCM10007962_06560</name>
</gene>
<evidence type="ECO:0008006" key="7">
    <source>
        <dbReference type="Google" id="ProtNLM"/>
    </source>
</evidence>
<keyword evidence="3" id="KW-0812">Transmembrane</keyword>
<dbReference type="AlphaFoldDB" id="A0A8J3BF47"/>
<feature type="transmembrane region" description="Helical" evidence="3">
    <location>
        <begin position="138"/>
        <end position="156"/>
    </location>
</feature>
<proteinExistence type="predicted"/>
<reference evidence="5" key="2">
    <citation type="submission" date="2020-09" db="EMBL/GenBank/DDBJ databases">
        <authorList>
            <person name="Sun Q."/>
            <person name="Ohkuma M."/>
        </authorList>
    </citation>
    <scope>NUCLEOTIDE SEQUENCE</scope>
    <source>
        <strain evidence="5">JCM 12862</strain>
    </source>
</reference>
<feature type="region of interest" description="Disordered" evidence="2">
    <location>
        <begin position="175"/>
        <end position="212"/>
    </location>
</feature>
<keyword evidence="3" id="KW-0472">Membrane</keyword>
<keyword evidence="6" id="KW-1185">Reference proteome</keyword>
<organism evidence="5 6">
    <name type="scientific">Yeosuana aromativorans</name>
    <dbReference type="NCBI Taxonomy" id="288019"/>
    <lineage>
        <taxon>Bacteria</taxon>
        <taxon>Pseudomonadati</taxon>
        <taxon>Bacteroidota</taxon>
        <taxon>Flavobacteriia</taxon>
        <taxon>Flavobacteriales</taxon>
        <taxon>Flavobacteriaceae</taxon>
        <taxon>Yeosuana</taxon>
    </lineage>
</organism>